<accession>R0I963</accession>
<dbReference type="AlphaFoldDB" id="R0I963"/>
<keyword evidence="2" id="KW-1185">Reference proteome</keyword>
<gene>
    <name evidence="1" type="ORF">SETTUDRAFT_23189</name>
</gene>
<evidence type="ECO:0000313" key="1">
    <source>
        <dbReference type="EMBL" id="EOA81931.1"/>
    </source>
</evidence>
<name>R0I963_EXST2</name>
<dbReference type="EMBL" id="KB908855">
    <property type="protein sequence ID" value="EOA81931.1"/>
    <property type="molecule type" value="Genomic_DNA"/>
</dbReference>
<dbReference type="GeneID" id="19402636"/>
<dbReference type="HOGENOM" id="CLU_2656038_0_0_1"/>
<protein>
    <submittedName>
        <fullName evidence="1">Uncharacterized protein</fullName>
    </submittedName>
</protein>
<evidence type="ECO:0000313" key="2">
    <source>
        <dbReference type="Proteomes" id="UP000016935"/>
    </source>
</evidence>
<dbReference type="Proteomes" id="UP000016935">
    <property type="component" value="Unassembled WGS sequence"/>
</dbReference>
<sequence>MEEIPNTSHWKLYTFSQFLCVNRKIVKMQSARTDPSQKAIGDKVVYDHIAGGAEPLIPGNQVSNISRIPHASGNHR</sequence>
<dbReference type="RefSeq" id="XP_008030031.1">
    <property type="nucleotide sequence ID" value="XM_008031840.1"/>
</dbReference>
<reference evidence="1 2" key="1">
    <citation type="journal article" date="2012" name="PLoS Pathog.">
        <title>Diverse lifestyles and strategies of plant pathogenesis encoded in the genomes of eighteen Dothideomycetes fungi.</title>
        <authorList>
            <person name="Ohm R.A."/>
            <person name="Feau N."/>
            <person name="Henrissat B."/>
            <person name="Schoch C.L."/>
            <person name="Horwitz B.A."/>
            <person name="Barry K.W."/>
            <person name="Condon B.J."/>
            <person name="Copeland A.C."/>
            <person name="Dhillon B."/>
            <person name="Glaser F."/>
            <person name="Hesse C.N."/>
            <person name="Kosti I."/>
            <person name="LaButti K."/>
            <person name="Lindquist E.A."/>
            <person name="Lucas S."/>
            <person name="Salamov A.A."/>
            <person name="Bradshaw R.E."/>
            <person name="Ciuffetti L."/>
            <person name="Hamelin R.C."/>
            <person name="Kema G.H.J."/>
            <person name="Lawrence C."/>
            <person name="Scott J.A."/>
            <person name="Spatafora J.W."/>
            <person name="Turgeon B.G."/>
            <person name="de Wit P.J.G.M."/>
            <person name="Zhong S."/>
            <person name="Goodwin S.B."/>
            <person name="Grigoriev I.V."/>
        </authorList>
    </citation>
    <scope>NUCLEOTIDE SEQUENCE [LARGE SCALE GENOMIC DNA]</scope>
    <source>
        <strain evidence="2">28A</strain>
    </source>
</reference>
<reference evidence="1 2" key="2">
    <citation type="journal article" date="2013" name="PLoS Genet.">
        <title>Comparative genome structure, secondary metabolite, and effector coding capacity across Cochliobolus pathogens.</title>
        <authorList>
            <person name="Condon B.J."/>
            <person name="Leng Y."/>
            <person name="Wu D."/>
            <person name="Bushley K.E."/>
            <person name="Ohm R.A."/>
            <person name="Otillar R."/>
            <person name="Martin J."/>
            <person name="Schackwitz W."/>
            <person name="Grimwood J."/>
            <person name="MohdZainudin N."/>
            <person name="Xue C."/>
            <person name="Wang R."/>
            <person name="Manning V.A."/>
            <person name="Dhillon B."/>
            <person name="Tu Z.J."/>
            <person name="Steffenson B.J."/>
            <person name="Salamov A."/>
            <person name="Sun H."/>
            <person name="Lowry S."/>
            <person name="LaButti K."/>
            <person name="Han J."/>
            <person name="Copeland A."/>
            <person name="Lindquist E."/>
            <person name="Barry K."/>
            <person name="Schmutz J."/>
            <person name="Baker S.E."/>
            <person name="Ciuffetti L.M."/>
            <person name="Grigoriev I.V."/>
            <person name="Zhong S."/>
            <person name="Turgeon B.G."/>
        </authorList>
    </citation>
    <scope>NUCLEOTIDE SEQUENCE [LARGE SCALE GENOMIC DNA]</scope>
    <source>
        <strain evidence="2">28A</strain>
    </source>
</reference>
<organism evidence="1 2">
    <name type="scientific">Exserohilum turcicum (strain 28A)</name>
    <name type="common">Northern leaf blight fungus</name>
    <name type="synonym">Setosphaeria turcica</name>
    <dbReference type="NCBI Taxonomy" id="671987"/>
    <lineage>
        <taxon>Eukaryota</taxon>
        <taxon>Fungi</taxon>
        <taxon>Dikarya</taxon>
        <taxon>Ascomycota</taxon>
        <taxon>Pezizomycotina</taxon>
        <taxon>Dothideomycetes</taxon>
        <taxon>Pleosporomycetidae</taxon>
        <taxon>Pleosporales</taxon>
        <taxon>Pleosporineae</taxon>
        <taxon>Pleosporaceae</taxon>
        <taxon>Exserohilum</taxon>
    </lineage>
</organism>
<proteinExistence type="predicted"/>